<evidence type="ECO:0000259" key="12">
    <source>
        <dbReference type="PROSITE" id="PS50893"/>
    </source>
</evidence>
<dbReference type="SUPFAM" id="SSF52540">
    <property type="entry name" value="P-loop containing nucleoside triphosphate hydrolases"/>
    <property type="match status" value="2"/>
</dbReference>
<dbReference type="EMBL" id="LFIW01000610">
    <property type="protein sequence ID" value="KZL85583.1"/>
    <property type="molecule type" value="Genomic_DNA"/>
</dbReference>
<dbReference type="GO" id="GO:0016887">
    <property type="term" value="F:ATP hydrolysis activity"/>
    <property type="evidence" value="ECO:0007669"/>
    <property type="project" value="InterPro"/>
</dbReference>
<dbReference type="InterPro" id="IPR027417">
    <property type="entry name" value="P-loop_NTPase"/>
</dbReference>
<feature type="transmembrane region" description="Helical" evidence="11">
    <location>
        <begin position="116"/>
        <end position="135"/>
    </location>
</feature>
<dbReference type="InterPro" id="IPR050173">
    <property type="entry name" value="ABC_transporter_C-like"/>
</dbReference>
<dbReference type="PROSITE" id="PS50929">
    <property type="entry name" value="ABC_TM1F"/>
    <property type="match status" value="2"/>
</dbReference>
<evidence type="ECO:0000256" key="8">
    <source>
        <dbReference type="ARBA" id="ARBA00023136"/>
    </source>
</evidence>
<feature type="transmembrane region" description="Helical" evidence="11">
    <location>
        <begin position="156"/>
        <end position="176"/>
    </location>
</feature>
<feature type="compositionally biased region" description="Polar residues" evidence="10">
    <location>
        <begin position="941"/>
        <end position="955"/>
    </location>
</feature>
<accession>A0A162N5I6</accession>
<dbReference type="InterPro" id="IPR011527">
    <property type="entry name" value="ABC1_TM_dom"/>
</dbReference>
<feature type="domain" description="ABC transmembrane type-1" evidence="13">
    <location>
        <begin position="1013"/>
        <end position="1239"/>
    </location>
</feature>
<feature type="transmembrane region" description="Helical" evidence="11">
    <location>
        <begin position="1181"/>
        <end position="1204"/>
    </location>
</feature>
<dbReference type="CDD" id="cd03244">
    <property type="entry name" value="ABCC_MRP_domain2"/>
    <property type="match status" value="1"/>
</dbReference>
<evidence type="ECO:0000256" key="9">
    <source>
        <dbReference type="ARBA" id="ARBA00023180"/>
    </source>
</evidence>
<dbReference type="InterPro" id="IPR044746">
    <property type="entry name" value="ABCC_6TM_D1"/>
</dbReference>
<feature type="transmembrane region" description="Helical" evidence="11">
    <location>
        <begin position="469"/>
        <end position="488"/>
    </location>
</feature>
<reference evidence="14 15" key="1">
    <citation type="submission" date="2015-06" db="EMBL/GenBank/DDBJ databases">
        <title>Survival trade-offs in plant roots during colonization by closely related pathogenic and mutualistic fungi.</title>
        <authorList>
            <person name="Hacquard S."/>
            <person name="Kracher B."/>
            <person name="Hiruma K."/>
            <person name="Weinman A."/>
            <person name="Muench P."/>
            <person name="Garrido Oter R."/>
            <person name="Ver Loren van Themaat E."/>
            <person name="Dallerey J.-F."/>
            <person name="Damm U."/>
            <person name="Henrissat B."/>
            <person name="Lespinet O."/>
            <person name="Thon M."/>
            <person name="Kemen E."/>
            <person name="McHardy A.C."/>
            <person name="Schulze-Lefert P."/>
            <person name="O'Connell R.J."/>
        </authorList>
    </citation>
    <scope>NUCLEOTIDE SEQUENCE [LARGE SCALE GENOMIC DNA]</scope>
    <source>
        <strain evidence="14 15">MAFF 238704</strain>
    </source>
</reference>
<dbReference type="CDD" id="cd18580">
    <property type="entry name" value="ABC_6TM_ABCC_D2"/>
    <property type="match status" value="1"/>
</dbReference>
<feature type="transmembrane region" description="Helical" evidence="11">
    <location>
        <begin position="1096"/>
        <end position="1117"/>
    </location>
</feature>
<dbReference type="InterPro" id="IPR017871">
    <property type="entry name" value="ABC_transporter-like_CS"/>
</dbReference>
<protein>
    <submittedName>
        <fullName evidence="14">Abc transporter</fullName>
    </submittedName>
</protein>
<evidence type="ECO:0000256" key="2">
    <source>
        <dbReference type="ARBA" id="ARBA00022448"/>
    </source>
</evidence>
<evidence type="ECO:0000256" key="1">
    <source>
        <dbReference type="ARBA" id="ARBA00004651"/>
    </source>
</evidence>
<feature type="transmembrane region" description="Helical" evidence="11">
    <location>
        <begin position="576"/>
        <end position="600"/>
    </location>
</feature>
<keyword evidence="6" id="KW-0067">ATP-binding</keyword>
<evidence type="ECO:0000313" key="15">
    <source>
        <dbReference type="Proteomes" id="UP000076584"/>
    </source>
</evidence>
<keyword evidence="7 11" id="KW-1133">Transmembrane helix</keyword>
<dbReference type="Pfam" id="PF00664">
    <property type="entry name" value="ABC_membrane"/>
    <property type="match status" value="2"/>
</dbReference>
<dbReference type="InterPro" id="IPR044726">
    <property type="entry name" value="ABCC_6TM_D2"/>
</dbReference>
<dbReference type="PROSITE" id="PS50893">
    <property type="entry name" value="ABC_TRANSPORTER_2"/>
    <property type="match status" value="2"/>
</dbReference>
<evidence type="ECO:0000259" key="13">
    <source>
        <dbReference type="PROSITE" id="PS50929"/>
    </source>
</evidence>
<evidence type="ECO:0000256" key="5">
    <source>
        <dbReference type="ARBA" id="ARBA00022741"/>
    </source>
</evidence>
<keyword evidence="8 11" id="KW-0472">Membrane</keyword>
<dbReference type="GO" id="GO:0005886">
    <property type="term" value="C:plasma membrane"/>
    <property type="evidence" value="ECO:0007669"/>
    <property type="project" value="UniProtKB-SubCell"/>
</dbReference>
<comment type="subcellular location">
    <subcellularLocation>
        <location evidence="1">Cell membrane</location>
        <topology evidence="1">Multi-pass membrane protein</topology>
    </subcellularLocation>
</comment>
<feature type="compositionally biased region" description="Basic and acidic residues" evidence="10">
    <location>
        <begin position="920"/>
        <end position="940"/>
    </location>
</feature>
<dbReference type="PANTHER" id="PTHR24223">
    <property type="entry name" value="ATP-BINDING CASSETTE SUB-FAMILY C"/>
    <property type="match status" value="1"/>
</dbReference>
<feature type="transmembrane region" description="Helical" evidence="11">
    <location>
        <begin position="1210"/>
        <end position="1231"/>
    </location>
</feature>
<keyword evidence="15" id="KW-1185">Reference proteome</keyword>
<dbReference type="Proteomes" id="UP000076584">
    <property type="component" value="Unassembled WGS sequence"/>
</dbReference>
<keyword evidence="9" id="KW-0325">Glycoprotein</keyword>
<gene>
    <name evidence="14" type="ORF">CI238_04605</name>
</gene>
<evidence type="ECO:0000256" key="11">
    <source>
        <dbReference type="SAM" id="Phobius"/>
    </source>
</evidence>
<evidence type="ECO:0000256" key="10">
    <source>
        <dbReference type="SAM" id="MobiDB-lite"/>
    </source>
</evidence>
<dbReference type="GO" id="GO:0140359">
    <property type="term" value="F:ABC-type transporter activity"/>
    <property type="evidence" value="ECO:0007669"/>
    <property type="project" value="InterPro"/>
</dbReference>
<evidence type="ECO:0000313" key="14">
    <source>
        <dbReference type="EMBL" id="KZL85583.1"/>
    </source>
</evidence>
<evidence type="ECO:0000256" key="4">
    <source>
        <dbReference type="ARBA" id="ARBA00022692"/>
    </source>
</evidence>
<dbReference type="STRING" id="1573173.A0A162N5I6"/>
<proteinExistence type="predicted"/>
<comment type="caution">
    <text evidence="14">The sequence shown here is derived from an EMBL/GenBank/DDBJ whole genome shotgun (WGS) entry which is preliminary data.</text>
</comment>
<dbReference type="FunFam" id="3.40.50.300:FF:000838">
    <property type="entry name" value="ABC multidrug transporter (Eurofung)"/>
    <property type="match status" value="1"/>
</dbReference>
<dbReference type="Gene3D" id="1.20.1560.10">
    <property type="entry name" value="ABC transporter type 1, transmembrane domain"/>
    <property type="match status" value="2"/>
</dbReference>
<feature type="domain" description="ABC transporter" evidence="12">
    <location>
        <begin position="687"/>
        <end position="915"/>
    </location>
</feature>
<dbReference type="PANTHER" id="PTHR24223:SF399">
    <property type="entry name" value="ABC TRANSPORTER ATNG"/>
    <property type="match status" value="1"/>
</dbReference>
<dbReference type="Pfam" id="PF00005">
    <property type="entry name" value="ABC_tran"/>
    <property type="match status" value="2"/>
</dbReference>
<dbReference type="InterPro" id="IPR003439">
    <property type="entry name" value="ABC_transporter-like_ATP-bd"/>
</dbReference>
<feature type="transmembrane region" description="Helical" evidence="11">
    <location>
        <begin position="494"/>
        <end position="516"/>
    </location>
</feature>
<organism evidence="14 15">
    <name type="scientific">Colletotrichum incanum</name>
    <name type="common">Soybean anthracnose fungus</name>
    <dbReference type="NCBI Taxonomy" id="1573173"/>
    <lineage>
        <taxon>Eukaryota</taxon>
        <taxon>Fungi</taxon>
        <taxon>Dikarya</taxon>
        <taxon>Ascomycota</taxon>
        <taxon>Pezizomycotina</taxon>
        <taxon>Sordariomycetes</taxon>
        <taxon>Hypocreomycetidae</taxon>
        <taxon>Glomerellales</taxon>
        <taxon>Glomerellaceae</taxon>
        <taxon>Colletotrichum</taxon>
        <taxon>Colletotrichum spaethianum species complex</taxon>
    </lineage>
</organism>
<feature type="domain" description="ABC transporter" evidence="12">
    <location>
        <begin position="1275"/>
        <end position="1504"/>
    </location>
</feature>
<evidence type="ECO:0000256" key="6">
    <source>
        <dbReference type="ARBA" id="ARBA00022840"/>
    </source>
</evidence>
<dbReference type="PROSITE" id="PS00211">
    <property type="entry name" value="ABC_TRANSPORTER_1"/>
    <property type="match status" value="1"/>
</dbReference>
<dbReference type="SMART" id="SM00382">
    <property type="entry name" value="AAA"/>
    <property type="match status" value="2"/>
</dbReference>
<feature type="transmembrane region" description="Helical" evidence="11">
    <location>
        <begin position="1068"/>
        <end position="1090"/>
    </location>
</feature>
<evidence type="ECO:0000256" key="7">
    <source>
        <dbReference type="ARBA" id="ARBA00022989"/>
    </source>
</evidence>
<name>A0A162N5I6_COLIC</name>
<dbReference type="GO" id="GO:0005524">
    <property type="term" value="F:ATP binding"/>
    <property type="evidence" value="ECO:0007669"/>
    <property type="project" value="UniProtKB-KW"/>
</dbReference>
<feature type="transmembrane region" description="Helical" evidence="11">
    <location>
        <begin position="963"/>
        <end position="984"/>
    </location>
</feature>
<dbReference type="SUPFAM" id="SSF90123">
    <property type="entry name" value="ABC transporter transmembrane region"/>
    <property type="match status" value="2"/>
</dbReference>
<dbReference type="InterPro" id="IPR003593">
    <property type="entry name" value="AAA+_ATPase"/>
</dbReference>
<keyword evidence="3" id="KW-1003">Cell membrane</keyword>
<keyword evidence="5" id="KW-0547">Nucleotide-binding</keyword>
<dbReference type="Gene3D" id="3.40.50.300">
    <property type="entry name" value="P-loop containing nucleotide triphosphate hydrolases"/>
    <property type="match status" value="2"/>
</dbReference>
<dbReference type="CDD" id="cd18579">
    <property type="entry name" value="ABC_6TM_ABCC_D1"/>
    <property type="match status" value="1"/>
</dbReference>
<keyword evidence="4 11" id="KW-0812">Transmembrane</keyword>
<dbReference type="FunFam" id="1.20.1560.10:FF:000055">
    <property type="entry name" value="ABC multidrug transporter (Eurofung)"/>
    <property type="match status" value="1"/>
</dbReference>
<evidence type="ECO:0000256" key="3">
    <source>
        <dbReference type="ARBA" id="ARBA00022475"/>
    </source>
</evidence>
<feature type="region of interest" description="Disordered" evidence="10">
    <location>
        <begin position="913"/>
        <end position="955"/>
    </location>
</feature>
<dbReference type="InterPro" id="IPR036640">
    <property type="entry name" value="ABC1_TM_sf"/>
</dbReference>
<feature type="domain" description="ABC transmembrane type-1" evidence="13">
    <location>
        <begin position="364"/>
        <end position="640"/>
    </location>
</feature>
<keyword evidence="2" id="KW-0813">Transport</keyword>
<sequence>MDPPVVAQSLRTSHDYSLPISMMSPWVNRQAVFGAYGCSNETSLESTRCARNVDFNFGLEEAVFSIIPCSVAIIWGIQRCNQLWKRPVVAQGSVLLTRYLISCIILSVLLLLTLPFSIAIAPVSAILLSGFFGYCQPRRQIASPQNSHLFTRKLSLWHALLAFQVAGLISLIWIAVTGSPRHELDISIASWALSVTSSLLLSFVSKLEHNRSLAPSALLQTFLLVTIALDAGRIRSAWFARGIYGESQLLPIQLFIKVFLLFAESRSKAAVLSIPARQVSREEVSGIFGKSLALWINPLLSLGWKNNLTVDDLEPVDESLSGEKVLDRLSSAWQKLNQDRSHALAVAVLRTFWPEIVIVHIPRLVMVGFALVQPLLVQATIKYIQDHEGRPASYGHWLIAAYTVTYLGLAISTQWCGQLVNRLVTRLRGALIAIIYQNMLSLRAETGNSEAAVSLMSTEVERITVTAQYSLSIIPDLIQLGFALWILSSQLGGVSVAPVIIAILCVSAGVKVGQLVPPRQRRWMQAIQKRVGLITEIIGSVKGVKMSGLSATVQHQIQGLREFEIEESKRFRRMQFVNIIVGQFPSIMTPSITFTAFAIVQKLSNGEPLNVVQAFTSLSLLGILINPVTELVMIPNNLGSAIGCLDRIQEFLMKEKREDYRQIKLQTQNPAQMNGTSEAPAEPRPLIRVSKASFGWHSTQPVLSDLELEVLPSTLTMLVGPVGSGKSTLLKSLVGETYRISGNVEYTTNIDVAYCDQDPWILNQSIKDNIFGGVEYNPVLYRKVIEACQLDQDLSLLPQGDETLVGSSGAALSGGQKHRIALARAVYSGKQVIIMDDNLKGLDSATASKCFNALFGTDGLLRGQSQAVLFATHNAQWLRFADNIIALGSDGTISERGSYEELSKSGGYVSTLQVSQQGSHGEDKPSEEPPKENGKQKDKTASSAAPDTTKTPNARSAANTSSLLYYIKSMGISSFALFFAMVLFQTSCRTIQRLWVKFWVAANESGGQENWGMWAGFWFFIVVVPHSAKGLHFSVLKAAFAAPLSFFVKTDTGVIINRFSQDMNLVDLPLPIAFILTCDALALTIADIILTCTATGYLAFAIPVLAAVLFTIQSIYLQTSRQVRLLDLETKSPIFSHFIASFSGLVTIRALGWTDKVHAENLERLDLSQRAFYIMGSLQKWLLLVLNLTVTALAVLLVGLSVALQDTIDPGLLGVALVSVMGFGQLLTGLLNNWAMLETCLGAVARIREFETETPSENDGNTPVAVEGWPPKGQIDITDVSAAYDDYQVLSSINLSIKAGEKVAICGRTGSGKSTLLSLLLRLHDPSTGAIEVDGVDISTMPINQLRKSLVALPQDTLFLPGTVRQNLDPFASRDDAAIWSALEKTGLKNLFEDKGGLESDLNTDWLSAGQKQLFCMARAILRDSRVLLLDEATSSLDQATEKVVQDLIRSKFQGWTVVVIAHRLKQVADFDKIVTLQDGQVVEFDHPKTLLEKGGVFASMWKLQEG</sequence>
<feature type="transmembrane region" description="Helical" evidence="11">
    <location>
        <begin position="188"/>
        <end position="205"/>
    </location>
</feature>